<evidence type="ECO:0000313" key="4">
    <source>
        <dbReference type="Proteomes" id="UP000077115"/>
    </source>
</evidence>
<dbReference type="SUPFAM" id="SSF47473">
    <property type="entry name" value="EF-hand"/>
    <property type="match status" value="1"/>
</dbReference>
<dbReference type="Pfam" id="PF17819">
    <property type="entry name" value="Tex55"/>
    <property type="match status" value="1"/>
</dbReference>
<dbReference type="AlphaFoldDB" id="A0A177WV19"/>
<sequence length="157" mass="17977">MKVDSSLETIHSHSSSPVQHHSQPLVHPTTPLTNKYTDEARQYLEKHRILEIVQQLTTSLLIEKPVNPQEFMIRKLEAMRVARARNQNHVLFTRANIVALYKIFDITGRGYISIEQYREAMMTIGASKYNPKPLGYGVNRISSDTFADEALTALRKL</sequence>
<evidence type="ECO:0000259" key="2">
    <source>
        <dbReference type="PROSITE" id="PS50222"/>
    </source>
</evidence>
<protein>
    <recommendedName>
        <fullName evidence="2">EF-hand domain-containing protein</fullName>
    </recommendedName>
</protein>
<dbReference type="PROSITE" id="PS50222">
    <property type="entry name" value="EF_HAND_2"/>
    <property type="match status" value="1"/>
</dbReference>
<name>A0A177WV19_BATDL</name>
<dbReference type="STRING" id="403673.A0A177WV19"/>
<organism evidence="3 4">
    <name type="scientific">Batrachochytrium dendrobatidis (strain JEL423)</name>
    <dbReference type="NCBI Taxonomy" id="403673"/>
    <lineage>
        <taxon>Eukaryota</taxon>
        <taxon>Fungi</taxon>
        <taxon>Fungi incertae sedis</taxon>
        <taxon>Chytridiomycota</taxon>
        <taxon>Chytridiomycota incertae sedis</taxon>
        <taxon>Chytridiomycetes</taxon>
        <taxon>Rhizophydiales</taxon>
        <taxon>Rhizophydiales incertae sedis</taxon>
        <taxon>Batrachochytrium</taxon>
    </lineage>
</organism>
<evidence type="ECO:0000313" key="3">
    <source>
        <dbReference type="EMBL" id="OAJ43732.1"/>
    </source>
</evidence>
<dbReference type="CDD" id="cd22976">
    <property type="entry name" value="DD_EFCAB10"/>
    <property type="match status" value="1"/>
</dbReference>
<dbReference type="EMBL" id="DS022310">
    <property type="protein sequence ID" value="OAJ43732.1"/>
    <property type="molecule type" value="Genomic_DNA"/>
</dbReference>
<dbReference type="InterPro" id="IPR040760">
    <property type="entry name" value="Tex55"/>
</dbReference>
<dbReference type="InterPro" id="IPR049760">
    <property type="entry name" value="DD_EFCAB10"/>
</dbReference>
<accession>A0A177WV19</accession>
<dbReference type="OrthoDB" id="10260455at2759"/>
<reference evidence="3 4" key="2">
    <citation type="submission" date="2016-05" db="EMBL/GenBank/DDBJ databases">
        <title>Lineage-specific infection strategies underlie the spectrum of fungal disease in amphibians.</title>
        <authorList>
            <person name="Cuomo C.A."/>
            <person name="Farrer R.A."/>
            <person name="James T."/>
            <person name="Longcore J."/>
            <person name="Birren B."/>
        </authorList>
    </citation>
    <scope>NUCLEOTIDE SEQUENCE [LARGE SCALE GENOMIC DNA]</scope>
    <source>
        <strain evidence="3 4">JEL423</strain>
    </source>
</reference>
<reference evidence="3 4" key="1">
    <citation type="submission" date="2006-10" db="EMBL/GenBank/DDBJ databases">
        <title>The Genome Sequence of Batrachochytrium dendrobatidis JEL423.</title>
        <authorList>
            <consortium name="The Broad Institute Genome Sequencing Platform"/>
            <person name="Birren B."/>
            <person name="Lander E."/>
            <person name="Galagan J."/>
            <person name="Cuomo C."/>
            <person name="Devon K."/>
            <person name="Jaffe D."/>
            <person name="Butler J."/>
            <person name="Alvarez P."/>
            <person name="Gnerre S."/>
            <person name="Grabherr M."/>
            <person name="Kleber M."/>
            <person name="Mauceli E."/>
            <person name="Brockman W."/>
            <person name="Young S."/>
            <person name="LaButti K."/>
            <person name="Sykes S."/>
            <person name="DeCaprio D."/>
            <person name="Crawford M."/>
            <person name="Koehrsen M."/>
            <person name="Engels R."/>
            <person name="Montgomery P."/>
            <person name="Pearson M."/>
            <person name="Howarth C."/>
            <person name="Larson L."/>
            <person name="White J."/>
            <person name="O'Leary S."/>
            <person name="Kodira C."/>
            <person name="Zeng Q."/>
            <person name="Yandava C."/>
            <person name="Alvarado L."/>
            <person name="Longcore J."/>
            <person name="James T."/>
        </authorList>
    </citation>
    <scope>NUCLEOTIDE SEQUENCE [LARGE SCALE GENOMIC DNA]</scope>
    <source>
        <strain evidence="3 4">JEL423</strain>
    </source>
</reference>
<dbReference type="InterPro" id="IPR011992">
    <property type="entry name" value="EF-hand-dom_pair"/>
</dbReference>
<evidence type="ECO:0000256" key="1">
    <source>
        <dbReference type="SAM" id="MobiDB-lite"/>
    </source>
</evidence>
<dbReference type="VEuPathDB" id="FungiDB:BDEG_27061"/>
<gene>
    <name evidence="3" type="ORF">BDEG_27061</name>
</gene>
<feature type="domain" description="EF-hand" evidence="2">
    <location>
        <begin position="92"/>
        <end position="127"/>
    </location>
</feature>
<feature type="region of interest" description="Disordered" evidence="1">
    <location>
        <begin position="1"/>
        <end position="32"/>
    </location>
</feature>
<dbReference type="eggNOG" id="ENOG502S28U">
    <property type="taxonomic scope" value="Eukaryota"/>
</dbReference>
<dbReference type="InterPro" id="IPR056587">
    <property type="entry name" value="EF_EFCAB10_C"/>
</dbReference>
<dbReference type="SUPFAM" id="SSF47391">
    <property type="entry name" value="Dimerization-anchoring domain of cAMP-dependent PK regulatory subunit"/>
    <property type="match status" value="1"/>
</dbReference>
<dbReference type="Proteomes" id="UP000077115">
    <property type="component" value="Unassembled WGS sequence"/>
</dbReference>
<dbReference type="PANTHER" id="PTHR21847">
    <property type="entry name" value="EF-HAND CALCIUM-BINDING DOMAIN-CONTAINING PROTEIN 10"/>
    <property type="match status" value="1"/>
</dbReference>
<dbReference type="Pfam" id="PF24548">
    <property type="entry name" value="EF_EFCAB10_C"/>
    <property type="match status" value="1"/>
</dbReference>
<dbReference type="InterPro" id="IPR002048">
    <property type="entry name" value="EF_hand_dom"/>
</dbReference>
<dbReference type="InterPro" id="IPR039879">
    <property type="entry name" value="EFC10"/>
</dbReference>
<proteinExistence type="predicted"/>
<dbReference type="PANTHER" id="PTHR21847:SF1">
    <property type="entry name" value="EF-HAND CALCIUM-BINDING DOMAIN-CONTAINING PROTEIN 10"/>
    <property type="match status" value="1"/>
</dbReference>
<dbReference type="GO" id="GO:0005509">
    <property type="term" value="F:calcium ion binding"/>
    <property type="evidence" value="ECO:0007669"/>
    <property type="project" value="InterPro"/>
</dbReference>
<feature type="compositionally biased region" description="Low complexity" evidence="1">
    <location>
        <begin position="12"/>
        <end position="24"/>
    </location>
</feature>